<organism evidence="1 2">
    <name type="scientific">Halalkalibacter okhensis</name>
    <dbReference type="NCBI Taxonomy" id="333138"/>
    <lineage>
        <taxon>Bacteria</taxon>
        <taxon>Bacillati</taxon>
        <taxon>Bacillota</taxon>
        <taxon>Bacilli</taxon>
        <taxon>Bacillales</taxon>
        <taxon>Bacillaceae</taxon>
        <taxon>Halalkalibacter</taxon>
    </lineage>
</organism>
<dbReference type="eggNOG" id="ENOG5030DPV">
    <property type="taxonomic scope" value="Bacteria"/>
</dbReference>
<evidence type="ECO:0000313" key="1">
    <source>
        <dbReference type="EMBL" id="KHF38638.1"/>
    </source>
</evidence>
<sequence>MQIFQIVDIENKVKEYLEEEEDYNLCPYGIKANNKLYFYGHIEEKGFFVIDKEGIFMSRNEIIPVFKDFVQSWTILTDNYKHFEYCATKRSLSSFEKLKFNMENFQYKFKWKIRELEDEISNVNHMLSAIFNGQNQLKEKIKDVQTFKSEKFEEKLYLEEEEINQLISLNSEMNWILYQQAQSIDNAFDSLGQIYSFITKEFTFREKYLNFTIIALTKLIEHFTSAKTIQQNKESLKTFEENHNGNYIGFPQGETGFHMFNKNMQNKFNADFTSIYIPKLINK</sequence>
<dbReference type="AlphaFoldDB" id="A0A0B0I813"/>
<keyword evidence="2" id="KW-1185">Reference proteome</keyword>
<accession>A0A0B0I813</accession>
<protein>
    <submittedName>
        <fullName evidence="1">Uncharacterized protein</fullName>
    </submittedName>
</protein>
<reference evidence="1 2" key="1">
    <citation type="submission" date="2014-09" db="EMBL/GenBank/DDBJ databases">
        <title>Genome sequencing and annotation of Bacillus Okhensis strain Kh10-101T.</title>
        <authorList>
            <person name="Prakash J.S."/>
        </authorList>
    </citation>
    <scope>NUCLEOTIDE SEQUENCE [LARGE SCALE GENOMIC DNA]</scope>
    <source>
        <strain evidence="2">Kh10-101T</strain>
    </source>
</reference>
<dbReference type="RefSeq" id="WP_034632270.1">
    <property type="nucleotide sequence ID" value="NZ_JRJU01000034.1"/>
</dbReference>
<name>A0A0B0I813_9BACI</name>
<dbReference type="EMBL" id="JRJU01000034">
    <property type="protein sequence ID" value="KHF38638.1"/>
    <property type="molecule type" value="Genomic_DNA"/>
</dbReference>
<evidence type="ECO:0000313" key="2">
    <source>
        <dbReference type="Proteomes" id="UP000030832"/>
    </source>
</evidence>
<dbReference type="Proteomes" id="UP000030832">
    <property type="component" value="Unassembled WGS sequence"/>
</dbReference>
<comment type="caution">
    <text evidence="1">The sequence shown here is derived from an EMBL/GenBank/DDBJ whole genome shotgun (WGS) entry which is preliminary data.</text>
</comment>
<gene>
    <name evidence="1" type="ORF">LQ50_20200</name>
</gene>
<dbReference type="OrthoDB" id="9826338at2"/>
<proteinExistence type="predicted"/>